<dbReference type="Proteomes" id="UP000011713">
    <property type="component" value="Unassembled WGS sequence"/>
</dbReference>
<dbReference type="InParanoid" id="M4BW53"/>
<name>M4BW53_HYAAE</name>
<dbReference type="HOGENOM" id="CLU_2676324_0_0_1"/>
<evidence type="ECO:0000313" key="3">
    <source>
        <dbReference type="Proteomes" id="UP000011713"/>
    </source>
</evidence>
<keyword evidence="1" id="KW-0732">Signal</keyword>
<sequence length="75" mass="7962">MVLSCCRLIAAAMEILQACDSGESHVKNWRLLLQQNIDENPLTETGDPVQVASFNGAWPSIEEEGGGASNVAATC</sequence>
<dbReference type="VEuPathDB" id="FungiDB:HpaG810754"/>
<dbReference type="EnsemblProtists" id="HpaT810754">
    <property type="protein sequence ID" value="HpaP810754"/>
    <property type="gene ID" value="HpaG810754"/>
</dbReference>
<feature type="chain" id="PRO_5004048986" description="RxLR effector candidate protein" evidence="1">
    <location>
        <begin position="22"/>
        <end position="75"/>
    </location>
</feature>
<protein>
    <recommendedName>
        <fullName evidence="4">RxLR effector candidate protein</fullName>
    </recommendedName>
</protein>
<feature type="signal peptide" evidence="1">
    <location>
        <begin position="1"/>
        <end position="21"/>
    </location>
</feature>
<reference evidence="2" key="2">
    <citation type="submission" date="2015-06" db="UniProtKB">
        <authorList>
            <consortium name="EnsemblProtists"/>
        </authorList>
    </citation>
    <scope>IDENTIFICATION</scope>
    <source>
        <strain evidence="2">Emoy2</strain>
    </source>
</reference>
<organism evidence="2 3">
    <name type="scientific">Hyaloperonospora arabidopsidis (strain Emoy2)</name>
    <name type="common">Downy mildew agent</name>
    <name type="synonym">Peronospora arabidopsidis</name>
    <dbReference type="NCBI Taxonomy" id="559515"/>
    <lineage>
        <taxon>Eukaryota</taxon>
        <taxon>Sar</taxon>
        <taxon>Stramenopiles</taxon>
        <taxon>Oomycota</taxon>
        <taxon>Peronosporomycetes</taxon>
        <taxon>Peronosporales</taxon>
        <taxon>Peronosporaceae</taxon>
        <taxon>Hyaloperonospora</taxon>
    </lineage>
</organism>
<evidence type="ECO:0000256" key="1">
    <source>
        <dbReference type="SAM" id="SignalP"/>
    </source>
</evidence>
<keyword evidence="3" id="KW-1185">Reference proteome</keyword>
<dbReference type="AlphaFoldDB" id="M4BW53"/>
<dbReference type="EMBL" id="JH597993">
    <property type="status" value="NOT_ANNOTATED_CDS"/>
    <property type="molecule type" value="Genomic_DNA"/>
</dbReference>
<accession>M4BW53</accession>
<reference evidence="3" key="1">
    <citation type="journal article" date="2010" name="Science">
        <title>Signatures of adaptation to obligate biotrophy in the Hyaloperonospora arabidopsidis genome.</title>
        <authorList>
            <person name="Baxter L."/>
            <person name="Tripathy S."/>
            <person name="Ishaque N."/>
            <person name="Boot N."/>
            <person name="Cabral A."/>
            <person name="Kemen E."/>
            <person name="Thines M."/>
            <person name="Ah-Fong A."/>
            <person name="Anderson R."/>
            <person name="Badejoko W."/>
            <person name="Bittner-Eddy P."/>
            <person name="Boore J.L."/>
            <person name="Chibucos M.C."/>
            <person name="Coates M."/>
            <person name="Dehal P."/>
            <person name="Delehaunty K."/>
            <person name="Dong S."/>
            <person name="Downton P."/>
            <person name="Dumas B."/>
            <person name="Fabro G."/>
            <person name="Fronick C."/>
            <person name="Fuerstenberg S.I."/>
            <person name="Fulton L."/>
            <person name="Gaulin E."/>
            <person name="Govers F."/>
            <person name="Hughes L."/>
            <person name="Humphray S."/>
            <person name="Jiang R.H."/>
            <person name="Judelson H."/>
            <person name="Kamoun S."/>
            <person name="Kyung K."/>
            <person name="Meijer H."/>
            <person name="Minx P."/>
            <person name="Morris P."/>
            <person name="Nelson J."/>
            <person name="Phuntumart V."/>
            <person name="Qutob D."/>
            <person name="Rehmany A."/>
            <person name="Rougon-Cardoso A."/>
            <person name="Ryden P."/>
            <person name="Torto-Alalibo T."/>
            <person name="Studholme D."/>
            <person name="Wang Y."/>
            <person name="Win J."/>
            <person name="Wood J."/>
            <person name="Clifton S.W."/>
            <person name="Rogers J."/>
            <person name="Van den Ackerveken G."/>
            <person name="Jones J.D."/>
            <person name="McDowell J.M."/>
            <person name="Beynon J."/>
            <person name="Tyler B.M."/>
        </authorList>
    </citation>
    <scope>NUCLEOTIDE SEQUENCE [LARGE SCALE GENOMIC DNA]</scope>
    <source>
        <strain evidence="3">Emoy2</strain>
    </source>
</reference>
<proteinExistence type="predicted"/>
<evidence type="ECO:0008006" key="4">
    <source>
        <dbReference type="Google" id="ProtNLM"/>
    </source>
</evidence>
<evidence type="ECO:0000313" key="2">
    <source>
        <dbReference type="EnsemblProtists" id="HpaP810754"/>
    </source>
</evidence>